<dbReference type="RefSeq" id="WP_274337822.1">
    <property type="nucleotide sequence ID" value="NZ_CP118106.1"/>
</dbReference>
<proteinExistence type="predicted"/>
<evidence type="ECO:0000313" key="2">
    <source>
        <dbReference type="Proteomes" id="UP001221519"/>
    </source>
</evidence>
<dbReference type="EMBL" id="CP118108">
    <property type="protein sequence ID" value="WDI02390.1"/>
    <property type="molecule type" value="Genomic_DNA"/>
</dbReference>
<keyword evidence="2" id="KW-1185">Reference proteome</keyword>
<sequence length="345" mass="39093">MANRIHAIKFLENYDLQNRILNIKSEAEVSPSLLDELKCIEGLDLTDAQPDLGFYRMLATEYDRYLQEKHLDNISLVITGIDNTPFSSDNGKHLISEACRRIESSPFGSRMDFYESDFIIEVLWFPTTLICFGDFDSKQVEEVRLNVYNYLVDVLGLLVEDVSFSVIDGGGGREDWFYDYYFLPRKIADIFNGAEGLLASYQSDGEKTIMGYFREDNDLENLKAAVQSQLPAPIGFDINLPDNFEASTRTIFFMPTFRINLNIPAGQSAGKILQLVNQHFDVLQTTVFGGHIYLECKSSEGPFANTVSDIVANIQEILSPFVIPVLHDLSLDVLSVQFILTYTEY</sequence>
<dbReference type="Proteomes" id="UP001221519">
    <property type="component" value="Chromosome"/>
</dbReference>
<organism evidence="1 2">
    <name type="scientific">Paenibacillus urinalis</name>
    <dbReference type="NCBI Taxonomy" id="521520"/>
    <lineage>
        <taxon>Bacteria</taxon>
        <taxon>Bacillati</taxon>
        <taxon>Bacillota</taxon>
        <taxon>Bacilli</taxon>
        <taxon>Bacillales</taxon>
        <taxon>Paenibacillaceae</taxon>
        <taxon>Paenibacillus</taxon>
    </lineage>
</organism>
<reference evidence="1 2" key="1">
    <citation type="submission" date="2023-02" db="EMBL/GenBank/DDBJ databases">
        <title>Pathogen: clinical or host-associated sample.</title>
        <authorList>
            <person name="Hergert J."/>
            <person name="Casey R."/>
            <person name="Wagner J."/>
            <person name="Young E.L."/>
            <person name="Oakeson K.F."/>
        </authorList>
    </citation>
    <scope>NUCLEOTIDE SEQUENCE [LARGE SCALE GENOMIC DNA]</scope>
    <source>
        <strain evidence="1 2">2022CK-00829</strain>
    </source>
</reference>
<accession>A0ABY7X9B0</accession>
<name>A0ABY7X9B0_9BACL</name>
<gene>
    <name evidence="1" type="ORF">PUW25_24920</name>
</gene>
<protein>
    <submittedName>
        <fullName evidence="1">Uncharacterized protein</fullName>
    </submittedName>
</protein>
<evidence type="ECO:0000313" key="1">
    <source>
        <dbReference type="EMBL" id="WDI02390.1"/>
    </source>
</evidence>